<proteinExistence type="predicted"/>
<organism evidence="3 4">
    <name type="scientific">Trypanosoma cruzi marinkellei</name>
    <dbReference type="NCBI Taxonomy" id="85056"/>
    <lineage>
        <taxon>Eukaryota</taxon>
        <taxon>Discoba</taxon>
        <taxon>Euglenozoa</taxon>
        <taxon>Kinetoplastea</taxon>
        <taxon>Metakinetoplastina</taxon>
        <taxon>Trypanosomatida</taxon>
        <taxon>Trypanosomatidae</taxon>
        <taxon>Trypanosoma</taxon>
        <taxon>Schizotrypanum</taxon>
    </lineage>
</organism>
<dbReference type="EMBL" id="AHKC01009491">
    <property type="protein sequence ID" value="EKF32984.1"/>
    <property type="molecule type" value="Genomic_DNA"/>
</dbReference>
<feature type="coiled-coil region" evidence="1">
    <location>
        <begin position="687"/>
        <end position="735"/>
    </location>
</feature>
<comment type="caution">
    <text evidence="3">The sequence shown here is derived from an EMBL/GenBank/DDBJ whole genome shotgun (WGS) entry which is preliminary data.</text>
</comment>
<dbReference type="PANTHER" id="PTHR23159:SF60">
    <property type="entry name" value="SPINDLE ASSEMBLY ABNORMAL PROTEIN 4"/>
    <property type="match status" value="1"/>
</dbReference>
<feature type="region of interest" description="Disordered" evidence="2">
    <location>
        <begin position="290"/>
        <end position="315"/>
    </location>
</feature>
<dbReference type="AlphaFoldDB" id="K2N4U0"/>
<gene>
    <name evidence="3" type="ORF">MOQ_003150</name>
</gene>
<sequence>MQGIFFLEQERLAGQEGEKKALLVKAVKHAVAALQGWSVVSGVVATERLDELQLVTDLRQESEVTSNTLARLRQLLSGEALGKKVGSGSFNELRGDESPIVQLSVIETHEDLLNAVSKLYHRLQEVGKAYDDMYSAFIQFAPEPSPMSNDMSGNVSCAVPPTSLSYDPVERAEFVIRGVQSYIEGKGREVKELRDVMRRGIVALGGAEESDTDDDLMDHRRSAARSTAVGEKLAVLCRETGDAIDDARKALGIPNEGKLRLPAVIPNLEKKMQELNLVTMESAMLMREVRGASTDTPDSSSNLSRNLRPKRKPAALSVDDVKSGWTNAVRPLNPSLTSAEAGTPKLKPDELLRQMRIEIQDKNSEIRELFGACRAVVSLLDGSYKANAEPPQCEGALVPLLTTQAEELERALRVAEEVISSLEVQGNGGVGNYLTLLASQLTSLRIEKETLQEEMNKCKKENTQLVTEFNEEISCLKKQNEILLKRVKSLQEKLEAIRKLRQLRAKEMMEILLLRTVKEHLGRRVISWLGKVVATCTAEARGAANEQKRLSIAIVQKQHQQNQLAKLLAIALHSLPGEKTPNADVLDTENALMQCALEDEGAALEAFARKRLDAAKVWMQSFLRVRSSVALLRADTVALRQLIGNCWRGGLEEAYGQILNESFKRIADFEEQKKMECDFLRNRARDREEIACANRNLSREIAGMKEQLGLAQDYMALQDEKIIKLQRENRELQISGVIRWDEEESSTSADAIPSKSLHDGSGAERIMIARAKKLVLEAINAMAGKNLAACIGEVAELTLEIYRRTSAALEDICNAQNAPLGPLSGVVEARLQELHNMRGAQNDIVARLPELFRVPYVS</sequence>
<dbReference type="Proteomes" id="UP000007350">
    <property type="component" value="Unassembled WGS sequence"/>
</dbReference>
<name>K2N4U0_TRYCR</name>
<dbReference type="OrthoDB" id="244449at2759"/>
<dbReference type="PANTHER" id="PTHR23159">
    <property type="entry name" value="CENTROSOMAL PROTEIN 2"/>
    <property type="match status" value="1"/>
</dbReference>
<keyword evidence="1" id="KW-0175">Coiled coil</keyword>
<evidence type="ECO:0000256" key="1">
    <source>
        <dbReference type="SAM" id="Coils"/>
    </source>
</evidence>
<evidence type="ECO:0000256" key="2">
    <source>
        <dbReference type="SAM" id="MobiDB-lite"/>
    </source>
</evidence>
<feature type="coiled-coil region" evidence="1">
    <location>
        <begin position="405"/>
        <end position="500"/>
    </location>
</feature>
<accession>K2N4U0</accession>
<reference evidence="3 4" key="1">
    <citation type="journal article" date="2012" name="BMC Genomics">
        <title>Comparative genomic analysis of human infective Trypanosoma cruzi lineages with the bat-restricted subspecies T. cruzi marinkellei.</title>
        <authorList>
            <person name="Franzen O."/>
            <person name="Talavera-Lopez C."/>
            <person name="Ochaya S."/>
            <person name="Butler C.E."/>
            <person name="Messenger L.A."/>
            <person name="Lewis M.D."/>
            <person name="Llewellyn M.S."/>
            <person name="Marinkelle C.J."/>
            <person name="Tyler K.M."/>
            <person name="Miles M.A."/>
            <person name="Andersson B."/>
        </authorList>
    </citation>
    <scope>NUCLEOTIDE SEQUENCE [LARGE SCALE GENOMIC DNA]</scope>
    <source>
        <strain evidence="3 4">B7</strain>
    </source>
</reference>
<evidence type="ECO:0000313" key="3">
    <source>
        <dbReference type="EMBL" id="EKF32984.1"/>
    </source>
</evidence>
<evidence type="ECO:0000313" key="4">
    <source>
        <dbReference type="Proteomes" id="UP000007350"/>
    </source>
</evidence>
<keyword evidence="4" id="KW-1185">Reference proteome</keyword>
<protein>
    <submittedName>
        <fullName evidence="3">Uncharacterized protein</fullName>
    </submittedName>
</protein>
<feature type="compositionally biased region" description="Polar residues" evidence="2">
    <location>
        <begin position="293"/>
        <end position="305"/>
    </location>
</feature>